<dbReference type="RefSeq" id="WP_219571909.1">
    <property type="nucleotide sequence ID" value="NZ_CP120988.1"/>
</dbReference>
<keyword evidence="4" id="KW-1185">Reference proteome</keyword>
<dbReference type="PROSITE" id="PS51257">
    <property type="entry name" value="PROKAR_LIPOPROTEIN"/>
    <property type="match status" value="1"/>
</dbReference>
<reference evidence="3 4" key="1">
    <citation type="submission" date="2023-03" db="EMBL/GenBank/DDBJ databases">
        <title>Isolation and description of six Streptomyces strains from soil environments, able to metabolize different microbial glucans.</title>
        <authorList>
            <person name="Widen T."/>
            <person name="Larsbrink J."/>
        </authorList>
    </citation>
    <scope>NUCLEOTIDE SEQUENCE [LARGE SCALE GENOMIC DNA]</scope>
    <source>
        <strain evidence="3 4">Alt2</strain>
    </source>
</reference>
<evidence type="ECO:0008006" key="5">
    <source>
        <dbReference type="Google" id="ProtNLM"/>
    </source>
</evidence>
<dbReference type="EMBL" id="CP120988">
    <property type="protein sequence ID" value="WLQ56010.1"/>
    <property type="molecule type" value="Genomic_DNA"/>
</dbReference>
<feature type="signal peptide" evidence="2">
    <location>
        <begin position="1"/>
        <end position="25"/>
    </location>
</feature>
<dbReference type="InterPro" id="IPR006311">
    <property type="entry name" value="TAT_signal"/>
</dbReference>
<feature type="region of interest" description="Disordered" evidence="1">
    <location>
        <begin position="29"/>
        <end position="59"/>
    </location>
</feature>
<keyword evidence="2" id="KW-0732">Signal</keyword>
<proteinExistence type="predicted"/>
<evidence type="ECO:0000256" key="1">
    <source>
        <dbReference type="SAM" id="MobiDB-lite"/>
    </source>
</evidence>
<evidence type="ECO:0000313" key="3">
    <source>
        <dbReference type="EMBL" id="WLQ56010.1"/>
    </source>
</evidence>
<name>A0ABY9ILH5_9ACTN</name>
<evidence type="ECO:0000256" key="2">
    <source>
        <dbReference type="SAM" id="SignalP"/>
    </source>
</evidence>
<dbReference type="PROSITE" id="PS51318">
    <property type="entry name" value="TAT"/>
    <property type="match status" value="1"/>
</dbReference>
<feature type="chain" id="PRO_5047313615" description="Lipoprotein" evidence="2">
    <location>
        <begin position="26"/>
        <end position="179"/>
    </location>
</feature>
<organism evidence="3 4">
    <name type="scientific">Streptomyces poriferorum</name>
    <dbReference type="NCBI Taxonomy" id="2798799"/>
    <lineage>
        <taxon>Bacteria</taxon>
        <taxon>Bacillati</taxon>
        <taxon>Actinomycetota</taxon>
        <taxon>Actinomycetes</taxon>
        <taxon>Kitasatosporales</taxon>
        <taxon>Streptomycetaceae</taxon>
        <taxon>Streptomyces</taxon>
    </lineage>
</organism>
<sequence length="179" mass="17908">MRRTGTTRRGALTATGAIAMGAVLAGCGSGGDDESAGRKGSAQAGARTAADRSSAGRAETSLRAAARGVSTSLFAQYETVVRAHPATAAGLTPLRDAVRAHITALGPGDALGLVRTRPGTGDARAAVRELAAAERRAAASHTQALMKAPPELARLLASVAAAASAHAYLLTELAKETKA</sequence>
<accession>A0ABY9ILH5</accession>
<dbReference type="Proteomes" id="UP001235744">
    <property type="component" value="Chromosome"/>
</dbReference>
<evidence type="ECO:0000313" key="4">
    <source>
        <dbReference type="Proteomes" id="UP001235744"/>
    </source>
</evidence>
<protein>
    <recommendedName>
        <fullName evidence="5">Lipoprotein</fullName>
    </recommendedName>
</protein>
<gene>
    <name evidence="3" type="ORF">P8A19_11375</name>
</gene>